<keyword evidence="10" id="KW-1185">Reference proteome</keyword>
<keyword evidence="4 8" id="KW-1133">Transmembrane helix</keyword>
<gene>
    <name evidence="9" type="ORF">WN51_02934</name>
</gene>
<dbReference type="EMBL" id="KQ435711">
    <property type="protein sequence ID" value="KOX79668.1"/>
    <property type="molecule type" value="Genomic_DNA"/>
</dbReference>
<dbReference type="Gene3D" id="1.20.1070.10">
    <property type="entry name" value="Rhodopsin 7-helix transmembrane proteins"/>
    <property type="match status" value="2"/>
</dbReference>
<dbReference type="Proteomes" id="UP000053105">
    <property type="component" value="Unassembled WGS sequence"/>
</dbReference>
<feature type="compositionally biased region" description="Basic and acidic residues" evidence="7">
    <location>
        <begin position="308"/>
        <end position="319"/>
    </location>
</feature>
<name>A0A0N0BJV5_9HYME</name>
<feature type="compositionally biased region" description="Polar residues" evidence="7">
    <location>
        <begin position="286"/>
        <end position="302"/>
    </location>
</feature>
<keyword evidence="2" id="KW-1003">Cell membrane</keyword>
<dbReference type="PANTHER" id="PTHR24241:SF193">
    <property type="entry name" value="G-PROTEIN COUPLED RECEPTORS FAMILY 1 PROFILE DOMAIN-CONTAINING PROTEIN"/>
    <property type="match status" value="1"/>
</dbReference>
<proteinExistence type="predicted"/>
<feature type="region of interest" description="Disordered" evidence="7">
    <location>
        <begin position="286"/>
        <end position="319"/>
    </location>
</feature>
<organism evidence="9 10">
    <name type="scientific">Melipona quadrifasciata</name>
    <dbReference type="NCBI Taxonomy" id="166423"/>
    <lineage>
        <taxon>Eukaryota</taxon>
        <taxon>Metazoa</taxon>
        <taxon>Ecdysozoa</taxon>
        <taxon>Arthropoda</taxon>
        <taxon>Hexapoda</taxon>
        <taxon>Insecta</taxon>
        <taxon>Pterygota</taxon>
        <taxon>Neoptera</taxon>
        <taxon>Endopterygota</taxon>
        <taxon>Hymenoptera</taxon>
        <taxon>Apocrita</taxon>
        <taxon>Aculeata</taxon>
        <taxon>Apoidea</taxon>
        <taxon>Anthophila</taxon>
        <taxon>Apidae</taxon>
        <taxon>Melipona</taxon>
    </lineage>
</organism>
<comment type="subcellular location">
    <subcellularLocation>
        <location evidence="1">Cell membrane</location>
        <topology evidence="1">Multi-pass membrane protein</topology>
    </subcellularLocation>
</comment>
<evidence type="ECO:0000256" key="6">
    <source>
        <dbReference type="ARBA" id="ARBA00023170"/>
    </source>
</evidence>
<evidence type="ECO:0000313" key="10">
    <source>
        <dbReference type="Proteomes" id="UP000053105"/>
    </source>
</evidence>
<accession>A0A0N0BJV5</accession>
<dbReference type="GO" id="GO:0005886">
    <property type="term" value="C:plasma membrane"/>
    <property type="evidence" value="ECO:0007669"/>
    <property type="project" value="UniProtKB-SubCell"/>
</dbReference>
<evidence type="ECO:0000256" key="7">
    <source>
        <dbReference type="SAM" id="MobiDB-lite"/>
    </source>
</evidence>
<evidence type="ECO:0000256" key="4">
    <source>
        <dbReference type="ARBA" id="ARBA00022989"/>
    </source>
</evidence>
<evidence type="ECO:0000313" key="9">
    <source>
        <dbReference type="EMBL" id="KOX79668.1"/>
    </source>
</evidence>
<keyword evidence="6" id="KW-0675">Receptor</keyword>
<dbReference type="GO" id="GO:0042277">
    <property type="term" value="F:peptide binding"/>
    <property type="evidence" value="ECO:0007669"/>
    <property type="project" value="TreeGrafter"/>
</dbReference>
<evidence type="ECO:0000256" key="2">
    <source>
        <dbReference type="ARBA" id="ARBA00022475"/>
    </source>
</evidence>
<protein>
    <submittedName>
        <fullName evidence="9">Uncharacterized protein</fullName>
    </submittedName>
</protein>
<feature type="transmembrane region" description="Helical" evidence="8">
    <location>
        <begin position="242"/>
        <end position="268"/>
    </location>
</feature>
<keyword evidence="3 8" id="KW-0812">Transmembrane</keyword>
<dbReference type="GO" id="GO:0004930">
    <property type="term" value="F:G protein-coupled receptor activity"/>
    <property type="evidence" value="ECO:0007669"/>
    <property type="project" value="InterPro"/>
</dbReference>
<dbReference type="STRING" id="166423.A0A0N0BJV5"/>
<dbReference type="PANTHER" id="PTHR24241">
    <property type="entry name" value="NEUROPEPTIDE RECEPTOR-RELATED G-PROTEIN COUPLED RECEPTOR"/>
    <property type="match status" value="1"/>
</dbReference>
<reference evidence="9 10" key="1">
    <citation type="submission" date="2015-07" db="EMBL/GenBank/DDBJ databases">
        <title>The genome of Melipona quadrifasciata.</title>
        <authorList>
            <person name="Pan H."/>
            <person name="Kapheim K."/>
        </authorList>
    </citation>
    <scope>NUCLEOTIDE SEQUENCE [LARGE SCALE GENOMIC DNA]</scope>
    <source>
        <strain evidence="9">0111107301</strain>
        <tissue evidence="9">Whole body</tissue>
    </source>
</reference>
<dbReference type="AlphaFoldDB" id="A0A0N0BJV5"/>
<dbReference type="PRINTS" id="PR00237">
    <property type="entry name" value="GPCRRHODOPSN"/>
</dbReference>
<dbReference type="OrthoDB" id="2132067at2759"/>
<dbReference type="GO" id="GO:0032870">
    <property type="term" value="P:cellular response to hormone stimulus"/>
    <property type="evidence" value="ECO:0007669"/>
    <property type="project" value="TreeGrafter"/>
</dbReference>
<evidence type="ECO:0000256" key="8">
    <source>
        <dbReference type="SAM" id="Phobius"/>
    </source>
</evidence>
<evidence type="ECO:0000256" key="3">
    <source>
        <dbReference type="ARBA" id="ARBA00022692"/>
    </source>
</evidence>
<dbReference type="InterPro" id="IPR000276">
    <property type="entry name" value="GPCR_Rhodpsn"/>
</dbReference>
<evidence type="ECO:0000256" key="5">
    <source>
        <dbReference type="ARBA" id="ARBA00023136"/>
    </source>
</evidence>
<keyword evidence="5 8" id="KW-0472">Membrane</keyword>
<dbReference type="SUPFAM" id="SSF81321">
    <property type="entry name" value="Family A G protein-coupled receptor-like"/>
    <property type="match status" value="2"/>
</dbReference>
<evidence type="ECO:0000256" key="1">
    <source>
        <dbReference type="ARBA" id="ARBA00004651"/>
    </source>
</evidence>
<sequence length="611" mass="70001">MANILNVETRLNYQSKYEQVRRRRISVDNAKLKKKLLLVGSCFANSGPHFAALSCIPSCCRIIGEVSTLPTSRYGWFSGGRRALAPTFLIAGTTPSTAFQCSGGDRCSGGSSGQESGGKDHKLTDPDLFAAGTVIFAIRPHRRETENHLSLDELEKVELSMEQLRLNFSLVLRFVRRVTGLSNLLYYAIVHPMRAQYTCTISQARKIVITTWVTHKEVGMRVTAYWCVRDSESGLLWRAHEVYMLVLVLVLPLTVMAYCYTAICWEIWRVMKRRYHMTSRRTLNPTNIDTESIPMTQRQSIRNNRRVQKQDDQTEEESRTIRQIPIIMVKEEAARDERAVIRVPSNSSLTCEANCRRAGVAGLALFLPPESALRWENARTSENSLQSRFPLRIDLTDRLGRFCSAPEQIGFSQDCINPIVYGFMSKHFRESFLSAACGGWWICCPRRGYRAPVKRHPSLSQTRTTSTKTFQGSLRHLKKLIFPLEESNIHRDTVRNVGFLRRSKHYIEPITAKHIGALQINVDKRTVREVRQPGKYVEISEIEDVGNFLCFERWRSSRVSAFLTTLGKLKKLKVGTRLSEEVEAKDGKLRKARVTKIWKARKVEFKKYKIR</sequence>